<evidence type="ECO:0000256" key="1">
    <source>
        <dbReference type="SAM" id="MobiDB-lite"/>
    </source>
</evidence>
<feature type="region of interest" description="Disordered" evidence="1">
    <location>
        <begin position="103"/>
        <end position="131"/>
    </location>
</feature>
<protein>
    <submittedName>
        <fullName evidence="2">Uncharacterized protein</fullName>
    </submittedName>
</protein>
<dbReference type="EMBL" id="ML121657">
    <property type="protein sequence ID" value="RPB18239.1"/>
    <property type="molecule type" value="Genomic_DNA"/>
</dbReference>
<dbReference type="InParanoid" id="A0A3N4L9U6"/>
<dbReference type="Proteomes" id="UP000267821">
    <property type="component" value="Unassembled WGS sequence"/>
</dbReference>
<feature type="region of interest" description="Disordered" evidence="1">
    <location>
        <begin position="181"/>
        <end position="205"/>
    </location>
</feature>
<proteinExistence type="predicted"/>
<dbReference type="AlphaFoldDB" id="A0A3N4L9U6"/>
<dbReference type="OrthoDB" id="5473640at2759"/>
<evidence type="ECO:0000313" key="2">
    <source>
        <dbReference type="EMBL" id="RPB18239.1"/>
    </source>
</evidence>
<organism evidence="2 3">
    <name type="scientific">Terfezia boudieri ATCC MYA-4762</name>
    <dbReference type="NCBI Taxonomy" id="1051890"/>
    <lineage>
        <taxon>Eukaryota</taxon>
        <taxon>Fungi</taxon>
        <taxon>Dikarya</taxon>
        <taxon>Ascomycota</taxon>
        <taxon>Pezizomycotina</taxon>
        <taxon>Pezizomycetes</taxon>
        <taxon>Pezizales</taxon>
        <taxon>Pezizaceae</taxon>
        <taxon>Terfezia</taxon>
    </lineage>
</organism>
<evidence type="ECO:0000313" key="3">
    <source>
        <dbReference type="Proteomes" id="UP000267821"/>
    </source>
</evidence>
<gene>
    <name evidence="2" type="ORF">L211DRAFT_854319</name>
</gene>
<sequence length="205" mass="23541">MKRFYLDLEEQEKLSDFQIPDVELKVTQDNQTTVQPILQFAMVISIVPINCQAYGRYDEPTECGLKVQDRELAIPRQSLTEQEKLAEGGADDCLSDEDIGADIEEDYDDKPNNSSEEEEEAQLTESDSNERRAKKLVRAEIIEVLLSSDTKDDDYRDSTEEDDELVMDVMLRHFRTDFLIGPLPADTEDEDYRDSTEEDDGEVNK</sequence>
<keyword evidence="3" id="KW-1185">Reference proteome</keyword>
<feature type="compositionally biased region" description="Acidic residues" evidence="1">
    <location>
        <begin position="186"/>
        <end position="205"/>
    </location>
</feature>
<accession>A0A3N4L9U6</accession>
<reference evidence="2 3" key="1">
    <citation type="journal article" date="2018" name="Nat. Ecol. Evol.">
        <title>Pezizomycetes genomes reveal the molecular basis of ectomycorrhizal truffle lifestyle.</title>
        <authorList>
            <person name="Murat C."/>
            <person name="Payen T."/>
            <person name="Noel B."/>
            <person name="Kuo A."/>
            <person name="Morin E."/>
            <person name="Chen J."/>
            <person name="Kohler A."/>
            <person name="Krizsan K."/>
            <person name="Balestrini R."/>
            <person name="Da Silva C."/>
            <person name="Montanini B."/>
            <person name="Hainaut M."/>
            <person name="Levati E."/>
            <person name="Barry K.W."/>
            <person name="Belfiori B."/>
            <person name="Cichocki N."/>
            <person name="Clum A."/>
            <person name="Dockter R.B."/>
            <person name="Fauchery L."/>
            <person name="Guy J."/>
            <person name="Iotti M."/>
            <person name="Le Tacon F."/>
            <person name="Lindquist E.A."/>
            <person name="Lipzen A."/>
            <person name="Malagnac F."/>
            <person name="Mello A."/>
            <person name="Molinier V."/>
            <person name="Miyauchi S."/>
            <person name="Poulain J."/>
            <person name="Riccioni C."/>
            <person name="Rubini A."/>
            <person name="Sitrit Y."/>
            <person name="Splivallo R."/>
            <person name="Traeger S."/>
            <person name="Wang M."/>
            <person name="Zifcakova L."/>
            <person name="Wipf D."/>
            <person name="Zambonelli A."/>
            <person name="Paolocci F."/>
            <person name="Nowrousian M."/>
            <person name="Ottonello S."/>
            <person name="Baldrian P."/>
            <person name="Spatafora J.W."/>
            <person name="Henrissat B."/>
            <person name="Nagy L.G."/>
            <person name="Aury J.M."/>
            <person name="Wincker P."/>
            <person name="Grigoriev I.V."/>
            <person name="Bonfante P."/>
            <person name="Martin F.M."/>
        </authorList>
    </citation>
    <scope>NUCLEOTIDE SEQUENCE [LARGE SCALE GENOMIC DNA]</scope>
    <source>
        <strain evidence="2 3">ATCC MYA-4762</strain>
    </source>
</reference>
<name>A0A3N4L9U6_9PEZI</name>